<evidence type="ECO:0000313" key="2">
    <source>
        <dbReference type="Proteomes" id="UP000092741"/>
    </source>
</evidence>
<dbReference type="Proteomes" id="UP000092741">
    <property type="component" value="Chromosome 1"/>
</dbReference>
<evidence type="ECO:0000313" key="1">
    <source>
        <dbReference type="EMBL" id="ANQ12466.1"/>
    </source>
</evidence>
<accession>A0AAN0Y203</accession>
<keyword evidence="2" id="KW-1185">Reference proteome</keyword>
<organism evidence="1 2">
    <name type="scientific">Vibrio natriegens NBRC 15636 = ATCC 14048 = DSM 759</name>
    <dbReference type="NCBI Taxonomy" id="1219067"/>
    <lineage>
        <taxon>Bacteria</taxon>
        <taxon>Pseudomonadati</taxon>
        <taxon>Pseudomonadota</taxon>
        <taxon>Gammaproteobacteria</taxon>
        <taxon>Vibrionales</taxon>
        <taxon>Vibrionaceae</taxon>
        <taxon>Vibrio</taxon>
    </lineage>
</organism>
<sequence>MDRRSALKLLGRAASALVVAPHVDAREMKAVPHETAMSEDHLPVPAQAGWKVFVDPKDRAVLSAIFDRLIPADEYGPSASEAGCIEFLDDQLAGDYGSGKALYLEGPIDRKNEAAIMGKPQFLATPKERYLSGIKALEAYSKNNFGSSLEALSPDNMDQFLLNLEAGKIELGKEIDGQALFELMLQNAREGYLSDPLYGGNRNMAGWKMIGFPGARYDYRPYIARRGEELDLIPVSLIPND</sequence>
<name>A0AAN0Y203_VIBNA</name>
<dbReference type="KEGG" id="vna:PN96_06640"/>
<dbReference type="InterPro" id="IPR027056">
    <property type="entry name" value="Gluconate_2DH_su3"/>
</dbReference>
<dbReference type="EMBL" id="CP016345">
    <property type="protein sequence ID" value="ANQ12466.1"/>
    <property type="molecule type" value="Genomic_DNA"/>
</dbReference>
<dbReference type="GeneID" id="70912464"/>
<dbReference type="AlphaFoldDB" id="A0AAN0Y203"/>
<proteinExistence type="predicted"/>
<dbReference type="RefSeq" id="WP_020333146.1">
    <property type="nucleotide sequence ID" value="NZ_ATFJ01000003.1"/>
</dbReference>
<dbReference type="Pfam" id="PF13618">
    <property type="entry name" value="Gluconate_2-dh3"/>
    <property type="match status" value="1"/>
</dbReference>
<protein>
    <submittedName>
        <fullName evidence="1">Dehydrogenase</fullName>
    </submittedName>
</protein>
<reference evidence="1 2" key="1">
    <citation type="submission" date="2016-07" db="EMBL/GenBank/DDBJ databases">
        <title>Developing Vibrio natriegens as a novel, fast-growing host for biotechnology.</title>
        <authorList>
            <person name="Weinstock M.T."/>
            <person name="Hesek E.D."/>
            <person name="Wilson C.M."/>
            <person name="Gibson D.G."/>
        </authorList>
    </citation>
    <scope>NUCLEOTIDE SEQUENCE [LARGE SCALE GENOMIC DNA]</scope>
    <source>
        <strain evidence="1 2">ATCC 14048</strain>
    </source>
</reference>
<gene>
    <name evidence="1" type="ORF">BA890_06710</name>
</gene>